<keyword evidence="4" id="KW-0472">Membrane</keyword>
<keyword evidence="3" id="KW-0732">Signal</keyword>
<dbReference type="AlphaFoldDB" id="A0A1T5AVK9"/>
<dbReference type="PROSITE" id="PS51257">
    <property type="entry name" value="PROKAR_LIPOPROTEIN"/>
    <property type="match status" value="1"/>
</dbReference>
<evidence type="ECO:0000256" key="4">
    <source>
        <dbReference type="ARBA" id="ARBA00023136"/>
    </source>
</evidence>
<keyword evidence="5" id="KW-0998">Cell outer membrane</keyword>
<dbReference type="InterPro" id="IPR033985">
    <property type="entry name" value="SusD-like_N"/>
</dbReference>
<reference evidence="9" key="1">
    <citation type="submission" date="2017-02" db="EMBL/GenBank/DDBJ databases">
        <authorList>
            <person name="Varghese N."/>
            <person name="Submissions S."/>
        </authorList>
    </citation>
    <scope>NUCLEOTIDE SEQUENCE [LARGE SCALE GENOMIC DNA]</scope>
    <source>
        <strain evidence="9">DSM 24091</strain>
    </source>
</reference>
<dbReference type="STRING" id="1513896.SAMN05660841_00183"/>
<evidence type="ECO:0000256" key="3">
    <source>
        <dbReference type="ARBA" id="ARBA00022729"/>
    </source>
</evidence>
<proteinExistence type="inferred from homology"/>
<dbReference type="Pfam" id="PF07980">
    <property type="entry name" value="SusD_RagB"/>
    <property type="match status" value="1"/>
</dbReference>
<dbReference type="EMBL" id="FUZF01000001">
    <property type="protein sequence ID" value="SKB38613.1"/>
    <property type="molecule type" value="Genomic_DNA"/>
</dbReference>
<evidence type="ECO:0000313" key="8">
    <source>
        <dbReference type="EMBL" id="SKB38613.1"/>
    </source>
</evidence>
<comment type="similarity">
    <text evidence="2">Belongs to the SusD family.</text>
</comment>
<dbReference type="Proteomes" id="UP000190150">
    <property type="component" value="Unassembled WGS sequence"/>
</dbReference>
<evidence type="ECO:0000256" key="5">
    <source>
        <dbReference type="ARBA" id="ARBA00023237"/>
    </source>
</evidence>
<dbReference type="RefSeq" id="WP_079640542.1">
    <property type="nucleotide sequence ID" value="NZ_FUZF01000001.1"/>
</dbReference>
<evidence type="ECO:0000259" key="7">
    <source>
        <dbReference type="Pfam" id="PF14322"/>
    </source>
</evidence>
<evidence type="ECO:0000256" key="2">
    <source>
        <dbReference type="ARBA" id="ARBA00006275"/>
    </source>
</evidence>
<sequence length="487" mass="54963">MKHTIKYFSILCITLLCSCGKWIDVQPTDRISEDLLFSSREGYLKALNGVYVEMADPSLYGQFLTAGSVDAMGQYYVLGRHNNPYFYFGTFDYTAAINKSGFEGVWQKSYSIIRNLNILLEKVGEAPTAVLPEPYFSLVKGEALALRAYIHFDLLRLFGPAWSASEKVVPVMPYYLKASKEIAPLYSSVEVMDLVLADLIAAQEYLRKADPILSTGIGNQNGTNGDNSLNYRQYRLNYYATNLLLSRAYLWMNDKTNAGALAKETIALVQTDQNPLFPFVTSADAMNISLPDRLFTSEVMFAMYTINRVEVYNNLFSPAINPSIRLAPNAGNTDVTRVNAMYDDQNDYRRKIWEPYALTGTTLTTNQKFKDDVDGPGRYMIPLLRVSELYLIAAECSTDLTEGLTYINALRLHRNAFSLTAATSAALQQIITSEYRREFVCEGQQFFYYKRLGFTELPNHVGLTGTKPMPLNSYRVPLPESETSLRQ</sequence>
<dbReference type="InterPro" id="IPR012944">
    <property type="entry name" value="SusD_RagB_dom"/>
</dbReference>
<name>A0A1T5AVK9_9SPHI</name>
<gene>
    <name evidence="8" type="ORF">SAMN05660841_00183</name>
</gene>
<evidence type="ECO:0000256" key="1">
    <source>
        <dbReference type="ARBA" id="ARBA00004442"/>
    </source>
</evidence>
<organism evidence="8 9">
    <name type="scientific">Sphingobacterium nematocida</name>
    <dbReference type="NCBI Taxonomy" id="1513896"/>
    <lineage>
        <taxon>Bacteria</taxon>
        <taxon>Pseudomonadati</taxon>
        <taxon>Bacteroidota</taxon>
        <taxon>Sphingobacteriia</taxon>
        <taxon>Sphingobacteriales</taxon>
        <taxon>Sphingobacteriaceae</taxon>
        <taxon>Sphingobacterium</taxon>
    </lineage>
</organism>
<dbReference type="Gene3D" id="1.25.40.390">
    <property type="match status" value="1"/>
</dbReference>
<dbReference type="InterPro" id="IPR011990">
    <property type="entry name" value="TPR-like_helical_dom_sf"/>
</dbReference>
<dbReference type="Pfam" id="PF14322">
    <property type="entry name" value="SusD-like_3"/>
    <property type="match status" value="1"/>
</dbReference>
<protein>
    <submittedName>
        <fullName evidence="8">SusD family protein</fullName>
    </submittedName>
</protein>
<evidence type="ECO:0000259" key="6">
    <source>
        <dbReference type="Pfam" id="PF07980"/>
    </source>
</evidence>
<accession>A0A1T5AVK9</accession>
<dbReference type="GO" id="GO:0009279">
    <property type="term" value="C:cell outer membrane"/>
    <property type="evidence" value="ECO:0007669"/>
    <property type="project" value="UniProtKB-SubCell"/>
</dbReference>
<evidence type="ECO:0000313" key="9">
    <source>
        <dbReference type="Proteomes" id="UP000190150"/>
    </source>
</evidence>
<dbReference type="SUPFAM" id="SSF48452">
    <property type="entry name" value="TPR-like"/>
    <property type="match status" value="1"/>
</dbReference>
<feature type="domain" description="RagB/SusD" evidence="6">
    <location>
        <begin position="375"/>
        <end position="451"/>
    </location>
</feature>
<comment type="subcellular location">
    <subcellularLocation>
        <location evidence="1">Cell outer membrane</location>
    </subcellularLocation>
</comment>
<feature type="domain" description="SusD-like N-terminal" evidence="7">
    <location>
        <begin position="98"/>
        <end position="204"/>
    </location>
</feature>
<keyword evidence="9" id="KW-1185">Reference proteome</keyword>
<dbReference type="OrthoDB" id="1097962at2"/>